<sequence>MKASPSPPGPSILTDALAPEQNPMAPLRLLSLDGGGVRGLSSLMVLEDLMENIVHEEKRIGKRPVSNTETLKPCDYFDLIGGTSTGGIIAILLARLRLDCRQCIEIYSEMSKKIFLNDRSFSVAGLKLPLSKTRFSGKVLEQAIKDAMKRLNYDENELMWDDSLFEEIEDAPNPDSIWADVQNLEDSPQDLTRTNTSSSASRLLDKALSASKDASQAAPAQVRTSIAHPVNDTSTTPLKRHNSFAQTYGATNGNIAGVGPHLHHKRTPTWKVRSRNSVHRKPHQKGCRAFVVSALKNALGLPRILATYDPNDRTTKIWEALRATSAAPTFFEEMTFGTPRMTYLDGGVGFNNPCAEVDYAAKSLWEGRSIGVIVSVGTGLQTIPSVKKAATWLPFGLGVDIALASALASMATGTARVDNEMQRMYYDTDTAYFRFDVDGGLVNVSLEQWMKEDEMAALTEQYMSDPRQLRRARHLGELMVKLSALPPAFEIKASDFHVGMKGRGILDGHFVHQTLDFKSSLDLHRRLSMNPAALSELESRDRPQETPGLAIADDGHTPRPIYPILSDVDHDGLRQEAVILSCVRAEEICLRTLRTGIPQGVYKVVFLVHFAPPVPPSPKPASPLTSRSDTALPDHIQESPPSTGSDTVPPTDLVFSVGKPWDTTTFLTRTVDVRISADVVPVLLRPDAVRVRVGKQRYEEGRGKGWIEVEAGELVKIGLDGALGVVVSKTFEEGRWCAGWSLGGVRVEPVFGGEGREDMDIRLLVKDLLLQNSEAIENSIHGTLEVVHTTIKVPPFALGSILRLRRHDFFTSSRSIFEISLRSRSQESLRQEEESGWCFISHSPDPRKYSVDIPVQFLIQDFLVDRINKHTPFTPTHCTYNQGGTGPLRLRTATANLINDYFHPHKEVSAEHTTFAAGVTALNELLALTLCDVGDAIMLGQPAYGSFGNDLVQRTGVHLSLVPFPISSYSSTTSSPFTPSAAQIYEDALLEAKDWNVPIKALLICNPHNPLGACYSYDALLALVRLAVKYNIHLISDEIYALSVFREVERQKRFTSVLEVDLEAEGAEGLVHVLYGFSKWYSTSLRLGCLITRNTDVASAIWPQCRFPSPSEFSSEIGTQILEDRDFVKEFLTKSRAELAAGYQRASRHLDRMDIPYYRDGVAGFFIWMDLSNWLPMEEAGEDGWEAEKILSQRFVDADVVMSSAKAYHGTEPGWFRLIFSLEKEALEEGLKRYCFTAVLFPLFSMLTACRISKVLCLNDQGGGRTGVEV</sequence>
<evidence type="ECO:0000259" key="6">
    <source>
        <dbReference type="PROSITE" id="PS51635"/>
    </source>
</evidence>
<feature type="compositionally biased region" description="Polar residues" evidence="5">
    <location>
        <begin position="639"/>
        <end position="648"/>
    </location>
</feature>
<dbReference type="EMBL" id="ML977160">
    <property type="protein sequence ID" value="KAF1985813.1"/>
    <property type="molecule type" value="Genomic_DNA"/>
</dbReference>
<dbReference type="AlphaFoldDB" id="A0A6G1GXX6"/>
<dbReference type="SUPFAM" id="SSF53383">
    <property type="entry name" value="PLP-dependent transferases"/>
    <property type="match status" value="1"/>
</dbReference>
<dbReference type="InterPro" id="IPR004839">
    <property type="entry name" value="Aminotransferase_I/II_large"/>
</dbReference>
<dbReference type="CDD" id="cd07216">
    <property type="entry name" value="Pat17_PNPLA8_PNPLA9_like3"/>
    <property type="match status" value="1"/>
</dbReference>
<organism evidence="7 8">
    <name type="scientific">Aulographum hederae CBS 113979</name>
    <dbReference type="NCBI Taxonomy" id="1176131"/>
    <lineage>
        <taxon>Eukaryota</taxon>
        <taxon>Fungi</taxon>
        <taxon>Dikarya</taxon>
        <taxon>Ascomycota</taxon>
        <taxon>Pezizomycotina</taxon>
        <taxon>Dothideomycetes</taxon>
        <taxon>Pleosporomycetidae</taxon>
        <taxon>Aulographales</taxon>
        <taxon>Aulographaceae</taxon>
    </lineage>
</organism>
<protein>
    <recommendedName>
        <fullName evidence="6">PNPLA domain-containing protein</fullName>
    </recommendedName>
</protein>
<dbReference type="GO" id="GO:0016020">
    <property type="term" value="C:membrane"/>
    <property type="evidence" value="ECO:0007669"/>
    <property type="project" value="TreeGrafter"/>
</dbReference>
<feature type="domain" description="PNPLA" evidence="6">
    <location>
        <begin position="30"/>
        <end position="358"/>
    </location>
</feature>
<feature type="active site" description="Proton acceptor" evidence="4">
    <location>
        <position position="345"/>
    </location>
</feature>
<dbReference type="InterPro" id="IPR015424">
    <property type="entry name" value="PyrdxlP-dep_Trfase"/>
</dbReference>
<dbReference type="PANTHER" id="PTHR24185">
    <property type="entry name" value="CALCIUM-INDEPENDENT PHOSPHOLIPASE A2-GAMMA"/>
    <property type="match status" value="1"/>
</dbReference>
<feature type="region of interest" description="Disordered" evidence="5">
    <location>
        <begin position="534"/>
        <end position="554"/>
    </location>
</feature>
<dbReference type="SUPFAM" id="SSF52151">
    <property type="entry name" value="FabD/lysophospholipase-like"/>
    <property type="match status" value="2"/>
</dbReference>
<name>A0A6G1GXX6_9PEZI</name>
<feature type="short sequence motif" description="GXGXXG" evidence="4">
    <location>
        <begin position="34"/>
        <end position="39"/>
    </location>
</feature>
<dbReference type="InterPro" id="IPR015421">
    <property type="entry name" value="PyrdxlP-dep_Trfase_major"/>
</dbReference>
<dbReference type="InterPro" id="IPR015422">
    <property type="entry name" value="PyrdxlP-dep_Trfase_small"/>
</dbReference>
<dbReference type="OrthoDB" id="1658288at2759"/>
<accession>A0A6G1GXX6</accession>
<dbReference type="Gene3D" id="3.40.640.10">
    <property type="entry name" value="Type I PLP-dependent aspartate aminotransferase-like (Major domain)"/>
    <property type="match status" value="1"/>
</dbReference>
<dbReference type="Proteomes" id="UP000800041">
    <property type="component" value="Unassembled WGS sequence"/>
</dbReference>
<evidence type="ECO:0000313" key="8">
    <source>
        <dbReference type="Proteomes" id="UP000800041"/>
    </source>
</evidence>
<keyword evidence="8" id="KW-1185">Reference proteome</keyword>
<feature type="region of interest" description="Disordered" evidence="5">
    <location>
        <begin position="616"/>
        <end position="650"/>
    </location>
</feature>
<dbReference type="PANTHER" id="PTHR24185:SF1">
    <property type="entry name" value="CALCIUM-INDEPENDENT PHOSPHOLIPASE A2-GAMMA"/>
    <property type="match status" value="1"/>
</dbReference>
<keyword evidence="1 4" id="KW-0378">Hydrolase</keyword>
<dbReference type="GO" id="GO:0019369">
    <property type="term" value="P:arachidonate metabolic process"/>
    <property type="evidence" value="ECO:0007669"/>
    <property type="project" value="TreeGrafter"/>
</dbReference>
<dbReference type="GO" id="GO:0046486">
    <property type="term" value="P:glycerolipid metabolic process"/>
    <property type="evidence" value="ECO:0007669"/>
    <property type="project" value="UniProtKB-ARBA"/>
</dbReference>
<feature type="region of interest" description="Disordered" evidence="5">
    <location>
        <begin position="210"/>
        <end position="238"/>
    </location>
</feature>
<dbReference type="InterPro" id="IPR016035">
    <property type="entry name" value="Acyl_Trfase/lysoPLipase"/>
</dbReference>
<dbReference type="GO" id="GO:0016042">
    <property type="term" value="P:lipid catabolic process"/>
    <property type="evidence" value="ECO:0007669"/>
    <property type="project" value="UniProtKB-UniRule"/>
</dbReference>
<evidence type="ECO:0000313" key="7">
    <source>
        <dbReference type="EMBL" id="KAF1985813.1"/>
    </source>
</evidence>
<dbReference type="PRINTS" id="PR00753">
    <property type="entry name" value="ACCSYNTHASE"/>
</dbReference>
<dbReference type="CDD" id="cd00609">
    <property type="entry name" value="AAT_like"/>
    <property type="match status" value="1"/>
</dbReference>
<evidence type="ECO:0000256" key="3">
    <source>
        <dbReference type="ARBA" id="ARBA00023098"/>
    </source>
</evidence>
<feature type="active site" description="Nucleophile" evidence="4">
    <location>
        <position position="84"/>
    </location>
</feature>
<proteinExistence type="predicted"/>
<dbReference type="GO" id="GO:0047499">
    <property type="term" value="F:calcium-independent phospholipase A2 activity"/>
    <property type="evidence" value="ECO:0007669"/>
    <property type="project" value="TreeGrafter"/>
</dbReference>
<keyword evidence="3 4" id="KW-0443">Lipid metabolism</keyword>
<evidence type="ECO:0000256" key="1">
    <source>
        <dbReference type="ARBA" id="ARBA00022801"/>
    </source>
</evidence>
<reference evidence="7" key="1">
    <citation type="journal article" date="2020" name="Stud. Mycol.">
        <title>101 Dothideomycetes genomes: a test case for predicting lifestyles and emergence of pathogens.</title>
        <authorList>
            <person name="Haridas S."/>
            <person name="Albert R."/>
            <person name="Binder M."/>
            <person name="Bloem J."/>
            <person name="Labutti K."/>
            <person name="Salamov A."/>
            <person name="Andreopoulos B."/>
            <person name="Baker S."/>
            <person name="Barry K."/>
            <person name="Bills G."/>
            <person name="Bluhm B."/>
            <person name="Cannon C."/>
            <person name="Castanera R."/>
            <person name="Culley D."/>
            <person name="Daum C."/>
            <person name="Ezra D."/>
            <person name="Gonzalez J."/>
            <person name="Henrissat B."/>
            <person name="Kuo A."/>
            <person name="Liang C."/>
            <person name="Lipzen A."/>
            <person name="Lutzoni F."/>
            <person name="Magnuson J."/>
            <person name="Mondo S."/>
            <person name="Nolan M."/>
            <person name="Ohm R."/>
            <person name="Pangilinan J."/>
            <person name="Park H.-J."/>
            <person name="Ramirez L."/>
            <person name="Alfaro M."/>
            <person name="Sun H."/>
            <person name="Tritt A."/>
            <person name="Yoshinaga Y."/>
            <person name="Zwiers L.-H."/>
            <person name="Turgeon B."/>
            <person name="Goodwin S."/>
            <person name="Spatafora J."/>
            <person name="Crous P."/>
            <person name="Grigoriev I."/>
        </authorList>
    </citation>
    <scope>NUCLEOTIDE SEQUENCE</scope>
    <source>
        <strain evidence="7">CBS 113979</strain>
    </source>
</reference>
<evidence type="ECO:0000256" key="5">
    <source>
        <dbReference type="SAM" id="MobiDB-lite"/>
    </source>
</evidence>
<dbReference type="InterPro" id="IPR002641">
    <property type="entry name" value="PNPLA_dom"/>
</dbReference>
<feature type="short sequence motif" description="GXSXG" evidence="4">
    <location>
        <begin position="82"/>
        <end position="86"/>
    </location>
</feature>
<evidence type="ECO:0000256" key="2">
    <source>
        <dbReference type="ARBA" id="ARBA00022963"/>
    </source>
</evidence>
<dbReference type="Gene3D" id="3.40.1090.10">
    <property type="entry name" value="Cytosolic phospholipase A2 catalytic domain"/>
    <property type="match status" value="1"/>
</dbReference>
<feature type="short sequence motif" description="DGA/G" evidence="4">
    <location>
        <begin position="345"/>
        <end position="347"/>
    </location>
</feature>
<dbReference type="GO" id="GO:0030170">
    <property type="term" value="F:pyridoxal phosphate binding"/>
    <property type="evidence" value="ECO:0007669"/>
    <property type="project" value="InterPro"/>
</dbReference>
<evidence type="ECO:0000256" key="4">
    <source>
        <dbReference type="PROSITE-ProRule" id="PRU01161"/>
    </source>
</evidence>
<gene>
    <name evidence="7" type="ORF">K402DRAFT_404935</name>
</gene>
<dbReference type="Pfam" id="PF00155">
    <property type="entry name" value="Aminotran_1_2"/>
    <property type="match status" value="1"/>
</dbReference>
<dbReference type="Pfam" id="PF01734">
    <property type="entry name" value="Patatin"/>
    <property type="match status" value="1"/>
</dbReference>
<keyword evidence="2 4" id="KW-0442">Lipid degradation</keyword>
<dbReference type="PROSITE" id="PS51635">
    <property type="entry name" value="PNPLA"/>
    <property type="match status" value="1"/>
</dbReference>
<dbReference type="Gene3D" id="3.90.1150.10">
    <property type="entry name" value="Aspartate Aminotransferase, domain 1"/>
    <property type="match status" value="1"/>
</dbReference>